<keyword evidence="2" id="KW-1185">Reference proteome</keyword>
<protein>
    <submittedName>
        <fullName evidence="1">Uncharacterized protein</fullName>
    </submittedName>
</protein>
<reference evidence="1 2" key="1">
    <citation type="submission" date="2014-03" db="EMBL/GenBank/DDBJ databases">
        <title>Draft genome sequence of the novel thermoacidophilic archaea Acidianus copahuensis ALE1 strain, isolated from Copahue volcanic area in Neuquen Argentina.</title>
        <authorList>
            <person name="Urbieta M.S."/>
            <person name="Rascovan N."/>
            <person name="Castro C."/>
            <person name="Revale S."/>
            <person name="Giaveno M.A."/>
            <person name="Vazquez M.P."/>
            <person name="Donati E.R."/>
        </authorList>
    </citation>
    <scope>NUCLEOTIDE SEQUENCE [LARGE SCALE GENOMIC DNA]</scope>
    <source>
        <strain evidence="1 2">ALE1</strain>
    </source>
</reference>
<dbReference type="EMBL" id="JFZT01000039">
    <property type="protein sequence ID" value="EZQ07114.1"/>
    <property type="molecule type" value="Genomic_DNA"/>
</dbReference>
<dbReference type="RefSeq" id="WP_048099563.1">
    <property type="nucleotide sequence ID" value="NZ_JFZT01000039.1"/>
</dbReference>
<sequence>MKIEVDGTSIDISVPGLIHEKVTQVYNALRFIDPSWSSKREVEQDIGIRVRYIDKIADTTQELLSLLLGDSRKFSEEITLKLLDILDINTIKINNVKYPREIRKEFDGELIVYPEIISLSLKGFREIIDYKVKVKDYEVQLQLAVSILGTPSRFTVKDKVFLEFLKDRIYALSFMKIFEKIIDKIGKTYAEQLRQLGLTTVELKDNNVILR</sequence>
<gene>
    <name evidence="1" type="ORF">CM19_06740</name>
</gene>
<dbReference type="Proteomes" id="UP000024332">
    <property type="component" value="Unassembled WGS sequence"/>
</dbReference>
<evidence type="ECO:0000313" key="2">
    <source>
        <dbReference type="Proteomes" id="UP000024332"/>
    </source>
</evidence>
<evidence type="ECO:0000313" key="1">
    <source>
        <dbReference type="EMBL" id="EZQ07114.1"/>
    </source>
</evidence>
<comment type="caution">
    <text evidence="1">The sequence shown here is derived from an EMBL/GenBank/DDBJ whole genome shotgun (WGS) entry which is preliminary data.</text>
</comment>
<organism evidence="1 2">
    <name type="scientific">Candidatus Acidianus copahuensis</name>
    <dbReference type="NCBI Taxonomy" id="1160895"/>
    <lineage>
        <taxon>Archaea</taxon>
        <taxon>Thermoproteota</taxon>
        <taxon>Thermoprotei</taxon>
        <taxon>Sulfolobales</taxon>
        <taxon>Sulfolobaceae</taxon>
        <taxon>Acidianus</taxon>
    </lineage>
</organism>
<proteinExistence type="predicted"/>
<accession>A0A031LRR5</accession>
<dbReference type="AlphaFoldDB" id="A0A031LRR5"/>
<name>A0A031LRR5_9CREN</name>